<evidence type="ECO:0000313" key="2">
    <source>
        <dbReference type="EMBL" id="KAL3839688.1"/>
    </source>
</evidence>
<reference evidence="2 3" key="1">
    <citation type="submission" date="2024-12" db="EMBL/GenBank/DDBJ databases">
        <title>The unique morphological basis and parallel evolutionary history of personate flowers in Penstemon.</title>
        <authorList>
            <person name="Depatie T.H."/>
            <person name="Wessinger C.A."/>
        </authorList>
    </citation>
    <scope>NUCLEOTIDE SEQUENCE [LARGE SCALE GENOMIC DNA]</scope>
    <source>
        <strain evidence="2">WTNN_2</strain>
        <tissue evidence="2">Leaf</tissue>
    </source>
</reference>
<dbReference type="PANTHER" id="PTHR11926">
    <property type="entry name" value="GLUCOSYL/GLUCURONOSYL TRANSFERASES"/>
    <property type="match status" value="1"/>
</dbReference>
<accession>A0ABD3TUI8</accession>
<gene>
    <name evidence="2" type="ORF">ACJIZ3_024279</name>
</gene>
<dbReference type="EMBL" id="JBJXBP010000003">
    <property type="protein sequence ID" value="KAL3839688.1"/>
    <property type="molecule type" value="Genomic_DNA"/>
</dbReference>
<dbReference type="PANTHER" id="PTHR11926:SF774">
    <property type="entry name" value="UDP-GLYCOSYLTRANSFERASE 85A1-RELATED"/>
    <property type="match status" value="1"/>
</dbReference>
<name>A0ABD3TUI8_9LAMI</name>
<evidence type="ECO:0000313" key="3">
    <source>
        <dbReference type="Proteomes" id="UP001634393"/>
    </source>
</evidence>
<keyword evidence="3" id="KW-1185">Reference proteome</keyword>
<dbReference type="Proteomes" id="UP001634393">
    <property type="component" value="Unassembled WGS sequence"/>
</dbReference>
<organism evidence="2 3">
    <name type="scientific">Penstemon smallii</name>
    <dbReference type="NCBI Taxonomy" id="265156"/>
    <lineage>
        <taxon>Eukaryota</taxon>
        <taxon>Viridiplantae</taxon>
        <taxon>Streptophyta</taxon>
        <taxon>Embryophyta</taxon>
        <taxon>Tracheophyta</taxon>
        <taxon>Spermatophyta</taxon>
        <taxon>Magnoliopsida</taxon>
        <taxon>eudicotyledons</taxon>
        <taxon>Gunneridae</taxon>
        <taxon>Pentapetalae</taxon>
        <taxon>asterids</taxon>
        <taxon>lamiids</taxon>
        <taxon>Lamiales</taxon>
        <taxon>Plantaginaceae</taxon>
        <taxon>Cheloneae</taxon>
        <taxon>Penstemon</taxon>
    </lineage>
</organism>
<comment type="similarity">
    <text evidence="1">Belongs to the UDP-glycosyltransferase family.</text>
</comment>
<protein>
    <submittedName>
        <fullName evidence="2">Uncharacterized protein</fullName>
    </submittedName>
</protein>
<sequence>MDGKPRPHAIMISVPFQGHINPFVNLALKLASNGFSITFVHTEFVHQTLSKAHNNNKNEVDFFSEARESGLDICYTTINDGFPVEFDRVIHLEEYSESILRDFPARVDEFIERRIKSDPFSTHFIVADTSYSWPATIAKKYNLVNLSFWTEPALMFSLIYHLDFLRENGHCSCKDNIDEEINYLPGVESISTKDIMPYLKESESKTIVYRALSTSFQLVKNADFILHNTIQELEPTTLSSLNKSQPNYAIGPINFSKINLPTIITKSLWSESNCANWLDSKPPNSVLYVSFGSLVQTNKQIGVNLCDDGLTLLVDRFKVAEKVRSFMYCGCDENMGLKEEIKKVREVLHGAMEIGGSSESHINPFVNLALKLASNGFSITFVHTEFVHQTLSKAHNNNINEVDFFSEARESGLDIRYTKINDGFPVEFDRDILQDEYWESILRDFPARVDEFIERRIKSDPFSTHFIVVDTSYSWPATIAKKYNLNVSFWTEPALVFSLIYHLDLLRENGHCPCKVESISTKDIMPYLKESESKTIVYRALSTSFQHVKNAYFILHNTIQELEPTTLSSLNKNQPNYAIGPINFSKINLPTTITKSLWSESSCANWLDSKPPNSVLYVSFGSLVQTNKQVIEEIAHGLLLIDRFKVAEKVRSFMSGSDENMGLKEEIKKVREVLLLVSNNLCHITPFINLSIKLASKNFSITFVHLEFIHHKLSQNNTKTEDDLFSEARESGLDIRYTTISDGFPLEFDRHSDEYWDTMLRDFPARVDEFVGNVIKSDPNSVHFLVTDTLFTWPATIAKK</sequence>
<dbReference type="AlphaFoldDB" id="A0ABD3TUI8"/>
<evidence type="ECO:0000256" key="1">
    <source>
        <dbReference type="ARBA" id="ARBA00009995"/>
    </source>
</evidence>
<dbReference type="Gene3D" id="3.40.50.2000">
    <property type="entry name" value="Glycogen Phosphorylase B"/>
    <property type="match status" value="5"/>
</dbReference>
<comment type="caution">
    <text evidence="2">The sequence shown here is derived from an EMBL/GenBank/DDBJ whole genome shotgun (WGS) entry which is preliminary data.</text>
</comment>
<dbReference type="SUPFAM" id="SSF53756">
    <property type="entry name" value="UDP-Glycosyltransferase/glycogen phosphorylase"/>
    <property type="match status" value="3"/>
</dbReference>
<proteinExistence type="inferred from homology"/>